<proteinExistence type="predicted"/>
<dbReference type="AlphaFoldDB" id="A0A317KSW3"/>
<accession>A0A317KSW3</accession>
<protein>
    <submittedName>
        <fullName evidence="1">Uncharacterized protein</fullName>
    </submittedName>
</protein>
<comment type="caution">
    <text evidence="1">The sequence shown here is derived from an EMBL/GenBank/DDBJ whole genome shotgun (WGS) entry which is preliminary data.</text>
</comment>
<keyword evidence="2" id="KW-1185">Reference proteome</keyword>
<evidence type="ECO:0000313" key="2">
    <source>
        <dbReference type="Proteomes" id="UP000245624"/>
    </source>
</evidence>
<dbReference type="Proteomes" id="UP000245624">
    <property type="component" value="Unassembled WGS sequence"/>
</dbReference>
<dbReference type="EMBL" id="QGTD01000021">
    <property type="protein sequence ID" value="PWU66547.1"/>
    <property type="molecule type" value="Genomic_DNA"/>
</dbReference>
<organism evidence="1 2">
    <name type="scientific">Gracilibacillus dipsosauri</name>
    <dbReference type="NCBI Taxonomy" id="178340"/>
    <lineage>
        <taxon>Bacteria</taxon>
        <taxon>Bacillati</taxon>
        <taxon>Bacillota</taxon>
        <taxon>Bacilli</taxon>
        <taxon>Bacillales</taxon>
        <taxon>Bacillaceae</taxon>
        <taxon>Gracilibacillus</taxon>
    </lineage>
</organism>
<evidence type="ECO:0000313" key="1">
    <source>
        <dbReference type="EMBL" id="PWU66547.1"/>
    </source>
</evidence>
<dbReference type="RefSeq" id="WP_109985682.1">
    <property type="nucleotide sequence ID" value="NZ_QGTD01000021.1"/>
</dbReference>
<reference evidence="1 2" key="1">
    <citation type="submission" date="2018-05" db="EMBL/GenBank/DDBJ databases">
        <title>Genomic analysis of Gracilibacillus dipsosauri DD1 reveals novel features of a salt-tolerant amylase.</title>
        <authorList>
            <person name="Deutch C.E."/>
            <person name="Yang S."/>
        </authorList>
    </citation>
    <scope>NUCLEOTIDE SEQUENCE [LARGE SCALE GENOMIC DNA]</scope>
    <source>
        <strain evidence="1 2">DD1</strain>
    </source>
</reference>
<gene>
    <name evidence="1" type="ORF">DLJ74_19170</name>
</gene>
<name>A0A317KSW3_9BACI</name>
<sequence length="59" mass="6762">MKANRFYIASKVREINGLAISMLPLLKVKDIDWEAVTGYVDCIDEALRQLDDEVYAEVE</sequence>